<keyword evidence="7" id="KW-0520">NAD</keyword>
<keyword evidence="5" id="KW-0809">Transit peptide</keyword>
<dbReference type="PRINTS" id="PR00469">
    <property type="entry name" value="PNDRDTASEII"/>
</dbReference>
<reference evidence="12" key="1">
    <citation type="journal article" date="2021" name="PeerJ">
        <title>Extensive microbial diversity within the chicken gut microbiome revealed by metagenomics and culture.</title>
        <authorList>
            <person name="Gilroy R."/>
            <person name="Ravi A."/>
            <person name="Getino M."/>
            <person name="Pursley I."/>
            <person name="Horton D.L."/>
            <person name="Alikhan N.F."/>
            <person name="Baker D."/>
            <person name="Gharbi K."/>
            <person name="Hall N."/>
            <person name="Watson M."/>
            <person name="Adriaenssens E.M."/>
            <person name="Foster-Nyarko E."/>
            <person name="Jarju S."/>
            <person name="Secka A."/>
            <person name="Antonio M."/>
            <person name="Oren A."/>
            <person name="Chaudhuri R.R."/>
            <person name="La Ragione R."/>
            <person name="Hildebrand F."/>
            <person name="Pallen M.J."/>
        </authorList>
    </citation>
    <scope>NUCLEOTIDE SEQUENCE</scope>
    <source>
        <strain evidence="12">ChiGjej5B5-22894</strain>
    </source>
</reference>
<evidence type="ECO:0000256" key="5">
    <source>
        <dbReference type="ARBA" id="ARBA00022946"/>
    </source>
</evidence>
<proteinExistence type="inferred from homology"/>
<gene>
    <name evidence="12" type="ORF">K8V81_00515</name>
</gene>
<dbReference type="InterPro" id="IPR045024">
    <property type="entry name" value="NDH-2"/>
</dbReference>
<evidence type="ECO:0000256" key="9">
    <source>
        <dbReference type="SAM" id="MobiDB-lite"/>
    </source>
</evidence>
<dbReference type="InterPro" id="IPR036188">
    <property type="entry name" value="FAD/NAD-bd_sf"/>
</dbReference>
<dbReference type="EC" id="1.6.5.9" evidence="2"/>
<dbReference type="InterPro" id="IPR023753">
    <property type="entry name" value="FAD/NAD-binding_dom"/>
</dbReference>
<dbReference type="PANTHER" id="PTHR43706">
    <property type="entry name" value="NADH DEHYDROGENASE"/>
    <property type="match status" value="1"/>
</dbReference>
<evidence type="ECO:0000256" key="6">
    <source>
        <dbReference type="ARBA" id="ARBA00023002"/>
    </source>
</evidence>
<evidence type="ECO:0000313" key="13">
    <source>
        <dbReference type="Proteomes" id="UP000742460"/>
    </source>
</evidence>
<dbReference type="AlphaFoldDB" id="A0A921MU08"/>
<accession>A0A921MU08</accession>
<dbReference type="Pfam" id="PF22366">
    <property type="entry name" value="NDH2_C"/>
    <property type="match status" value="1"/>
</dbReference>
<feature type="region of interest" description="Disordered" evidence="9">
    <location>
        <begin position="452"/>
        <end position="497"/>
    </location>
</feature>
<dbReference type="SUPFAM" id="SSF51905">
    <property type="entry name" value="FAD/NAD(P)-binding domain"/>
    <property type="match status" value="1"/>
</dbReference>
<comment type="similarity">
    <text evidence="1">Belongs to the NADH dehydrogenase family.</text>
</comment>
<dbReference type="Pfam" id="PF07992">
    <property type="entry name" value="Pyr_redox_2"/>
    <property type="match status" value="1"/>
</dbReference>
<evidence type="ECO:0000256" key="4">
    <source>
        <dbReference type="ARBA" id="ARBA00022827"/>
    </source>
</evidence>
<evidence type="ECO:0000313" key="12">
    <source>
        <dbReference type="EMBL" id="HJG90182.1"/>
    </source>
</evidence>
<organism evidence="12 13">
    <name type="scientific">Brachybacterium massiliense</name>
    <dbReference type="NCBI Taxonomy" id="1755098"/>
    <lineage>
        <taxon>Bacteria</taxon>
        <taxon>Bacillati</taxon>
        <taxon>Actinomycetota</taxon>
        <taxon>Actinomycetes</taxon>
        <taxon>Micrococcales</taxon>
        <taxon>Dermabacteraceae</taxon>
        <taxon>Brachybacterium</taxon>
    </lineage>
</organism>
<protein>
    <recommendedName>
        <fullName evidence="2">NADH:ubiquinone reductase (non-electrogenic)</fullName>
        <ecNumber evidence="2">1.6.5.9</ecNumber>
    </recommendedName>
</protein>
<feature type="compositionally biased region" description="Low complexity" evidence="9">
    <location>
        <begin position="478"/>
        <end position="489"/>
    </location>
</feature>
<dbReference type="EMBL" id="DYUE01000018">
    <property type="protein sequence ID" value="HJG90182.1"/>
    <property type="molecule type" value="Genomic_DNA"/>
</dbReference>
<evidence type="ECO:0000259" key="10">
    <source>
        <dbReference type="Pfam" id="PF07992"/>
    </source>
</evidence>
<evidence type="ECO:0000256" key="8">
    <source>
        <dbReference type="ARBA" id="ARBA00047599"/>
    </source>
</evidence>
<dbReference type="PRINTS" id="PR00368">
    <property type="entry name" value="FADPNR"/>
</dbReference>
<keyword evidence="3" id="KW-0285">Flavoprotein</keyword>
<evidence type="ECO:0000256" key="3">
    <source>
        <dbReference type="ARBA" id="ARBA00022630"/>
    </source>
</evidence>
<dbReference type="Gene3D" id="3.50.50.100">
    <property type="match status" value="1"/>
</dbReference>
<comment type="catalytic activity">
    <reaction evidence="8">
        <text>a quinone + NADH + H(+) = a quinol + NAD(+)</text>
        <dbReference type="Rhea" id="RHEA:46160"/>
        <dbReference type="ChEBI" id="CHEBI:15378"/>
        <dbReference type="ChEBI" id="CHEBI:24646"/>
        <dbReference type="ChEBI" id="CHEBI:57540"/>
        <dbReference type="ChEBI" id="CHEBI:57945"/>
        <dbReference type="ChEBI" id="CHEBI:132124"/>
        <dbReference type="EC" id="1.6.5.9"/>
    </reaction>
</comment>
<evidence type="ECO:0000259" key="11">
    <source>
        <dbReference type="Pfam" id="PF22366"/>
    </source>
</evidence>
<evidence type="ECO:0000256" key="1">
    <source>
        <dbReference type="ARBA" id="ARBA00005272"/>
    </source>
</evidence>
<keyword evidence="4" id="KW-0274">FAD</keyword>
<feature type="compositionally biased region" description="Gly residues" evidence="9">
    <location>
        <begin position="463"/>
        <end position="477"/>
    </location>
</feature>
<feature type="domain" description="FAD/NAD(P)-binding" evidence="10">
    <location>
        <begin position="22"/>
        <end position="338"/>
    </location>
</feature>
<keyword evidence="6" id="KW-0560">Oxidoreductase</keyword>
<feature type="domain" description="External alternative NADH-ubiquinone oxidoreductase-like C-terminal" evidence="11">
    <location>
        <begin position="362"/>
        <end position="414"/>
    </location>
</feature>
<evidence type="ECO:0000256" key="7">
    <source>
        <dbReference type="ARBA" id="ARBA00023027"/>
    </source>
</evidence>
<dbReference type="InterPro" id="IPR054585">
    <property type="entry name" value="NDH2-like_C"/>
</dbReference>
<comment type="caution">
    <text evidence="12">The sequence shown here is derived from an EMBL/GenBank/DDBJ whole genome shotgun (WGS) entry which is preliminary data.</text>
</comment>
<dbReference type="Proteomes" id="UP000742460">
    <property type="component" value="Unassembled WGS sequence"/>
</dbReference>
<reference evidence="12" key="2">
    <citation type="submission" date="2021-09" db="EMBL/GenBank/DDBJ databases">
        <authorList>
            <person name="Gilroy R."/>
        </authorList>
    </citation>
    <scope>NUCLEOTIDE SEQUENCE</scope>
    <source>
        <strain evidence="12">ChiGjej5B5-22894</strain>
    </source>
</reference>
<sequence length="497" mass="52907">MPLPFLTRRPTVPAKDGASWPHVIILGGGFAGAHAVSALRDARVRVTLIDRNVYKTFQPLLYQVATAGLNPGDVTMFLRGLSLKVPNMRYRQGEVEGVDPERKVVRLDEGQKGIQELSYDYLIVASGATTTYFGTPGAEEHAMPMYTRSQALAIRDRIFSELERSSREAGISHDKLHVCIVGGGPTGVEIAGALADFRMQELDILYPEMDPGTLQVTVLQRGDELLKEFSTKYRQYAADELRDRGVQLRLGHGVKEVGYDHVVLDDGSILESDITIWAAGVAIAEQVSRWGFPQDKRGRLAVDDYLQVKGFPGVYAAGDIAGQDEPLPQLAQPAIQTGQAAAKAIAAEVAGKPRKKFSYTDLGTMATIGRHAAIAEIPVLGGLSGSLGWAAWLGVHITKMIGHRNQRAVAMNLVSLYGGTRATHQPNPVVGEVNSLRAARIFEEQAPHRLFGANAGATCPPGGTKGAEGSEGAGGTAGAAAASGTEGAADVAEPAQD</sequence>
<dbReference type="GO" id="GO:0050136">
    <property type="term" value="F:NADH dehydrogenase (quinone) (non-electrogenic) activity"/>
    <property type="evidence" value="ECO:0007669"/>
    <property type="project" value="UniProtKB-EC"/>
</dbReference>
<dbReference type="PANTHER" id="PTHR43706:SF47">
    <property type="entry name" value="EXTERNAL NADH-UBIQUINONE OXIDOREDUCTASE 1, MITOCHONDRIAL-RELATED"/>
    <property type="match status" value="1"/>
</dbReference>
<evidence type="ECO:0000256" key="2">
    <source>
        <dbReference type="ARBA" id="ARBA00012637"/>
    </source>
</evidence>
<name>A0A921MU08_9MICO</name>